<reference evidence="6 7" key="1">
    <citation type="submission" date="2020-08" db="EMBL/GenBank/DDBJ databases">
        <title>Functional genomics of gut bacteria from endangered species of beetles.</title>
        <authorList>
            <person name="Carlos-Shanley C."/>
        </authorList>
    </citation>
    <scope>NUCLEOTIDE SEQUENCE [LARGE SCALE GENOMIC DNA]</scope>
    <source>
        <strain evidence="6 7">S00239</strain>
    </source>
</reference>
<dbReference type="InterPro" id="IPR005119">
    <property type="entry name" value="LysR_subst-bd"/>
</dbReference>
<dbReference type="GO" id="GO:0032993">
    <property type="term" value="C:protein-DNA complex"/>
    <property type="evidence" value="ECO:0007669"/>
    <property type="project" value="TreeGrafter"/>
</dbReference>
<name>A0A840LFZ4_9BURK</name>
<proteinExistence type="inferred from homology"/>
<feature type="domain" description="HTH lysR-type" evidence="5">
    <location>
        <begin position="1"/>
        <end position="58"/>
    </location>
</feature>
<dbReference type="AlphaFoldDB" id="A0A840LFZ4"/>
<evidence type="ECO:0000313" key="7">
    <source>
        <dbReference type="Proteomes" id="UP000562027"/>
    </source>
</evidence>
<dbReference type="SUPFAM" id="SSF46785">
    <property type="entry name" value="Winged helix' DNA-binding domain"/>
    <property type="match status" value="1"/>
</dbReference>
<organism evidence="6 7">
    <name type="scientific">Roseateles oligotrophus</name>
    <dbReference type="NCBI Taxonomy" id="1769250"/>
    <lineage>
        <taxon>Bacteria</taxon>
        <taxon>Pseudomonadati</taxon>
        <taxon>Pseudomonadota</taxon>
        <taxon>Betaproteobacteria</taxon>
        <taxon>Burkholderiales</taxon>
        <taxon>Sphaerotilaceae</taxon>
        <taxon>Roseateles</taxon>
    </lineage>
</organism>
<evidence type="ECO:0000256" key="1">
    <source>
        <dbReference type="ARBA" id="ARBA00009437"/>
    </source>
</evidence>
<dbReference type="Gene3D" id="1.10.10.10">
    <property type="entry name" value="Winged helix-like DNA-binding domain superfamily/Winged helix DNA-binding domain"/>
    <property type="match status" value="1"/>
</dbReference>
<dbReference type="Pfam" id="PF00126">
    <property type="entry name" value="HTH_1"/>
    <property type="match status" value="1"/>
</dbReference>
<sequence>MEFYQLRSFVAVARSGHLTRAAEQLHLTQSAVSKQLRALEEELGLALFERSASGMSLTGAGRRLLPAALRAVDSVQDLQGLARSLHAQVGGRLRLGTIIDPESIQLGGLLGHLLQSYPLIDVQLQHGISGTVLAQLQRGEIDACFYLGELQEAELLVLPLRQEAYVVVGPTAWASALAQADWAALARMPWVGTPPGSSQHILLGEVFARQGLTHRCVVEADQEASMIELMRSGVALCLMRTRLARQLQAQGQAVIWAGTVIPCPLSMLMPRKQQHAPVLSALRECLGRLWPQSGEGLA</sequence>
<dbReference type="GO" id="GO:0003700">
    <property type="term" value="F:DNA-binding transcription factor activity"/>
    <property type="evidence" value="ECO:0007669"/>
    <property type="project" value="InterPro"/>
</dbReference>
<keyword evidence="4" id="KW-0804">Transcription</keyword>
<dbReference type="Proteomes" id="UP000562027">
    <property type="component" value="Unassembled WGS sequence"/>
</dbReference>
<dbReference type="PROSITE" id="PS50931">
    <property type="entry name" value="HTH_LYSR"/>
    <property type="match status" value="1"/>
</dbReference>
<dbReference type="PRINTS" id="PR00039">
    <property type="entry name" value="HTHLYSR"/>
</dbReference>
<dbReference type="SUPFAM" id="SSF53850">
    <property type="entry name" value="Periplasmic binding protein-like II"/>
    <property type="match status" value="1"/>
</dbReference>
<evidence type="ECO:0000313" key="6">
    <source>
        <dbReference type="EMBL" id="MBB4844959.1"/>
    </source>
</evidence>
<dbReference type="EMBL" id="JACHLP010000007">
    <property type="protein sequence ID" value="MBB4844959.1"/>
    <property type="molecule type" value="Genomic_DNA"/>
</dbReference>
<dbReference type="PANTHER" id="PTHR30346:SF28">
    <property type="entry name" value="HTH-TYPE TRANSCRIPTIONAL REGULATOR CYNR"/>
    <property type="match status" value="1"/>
</dbReference>
<dbReference type="FunFam" id="1.10.10.10:FF:000001">
    <property type="entry name" value="LysR family transcriptional regulator"/>
    <property type="match status" value="1"/>
</dbReference>
<keyword evidence="2" id="KW-0805">Transcription regulation</keyword>
<comment type="caution">
    <text evidence="6">The sequence shown here is derived from an EMBL/GenBank/DDBJ whole genome shotgun (WGS) entry which is preliminary data.</text>
</comment>
<dbReference type="CDD" id="cd05466">
    <property type="entry name" value="PBP2_LTTR_substrate"/>
    <property type="match status" value="1"/>
</dbReference>
<gene>
    <name evidence="6" type="ORF">HNP55_003505</name>
</gene>
<comment type="similarity">
    <text evidence="1">Belongs to the LysR transcriptional regulatory family.</text>
</comment>
<dbReference type="InterPro" id="IPR036388">
    <property type="entry name" value="WH-like_DNA-bd_sf"/>
</dbReference>
<dbReference type="InterPro" id="IPR000847">
    <property type="entry name" value="LysR_HTH_N"/>
</dbReference>
<dbReference type="InterPro" id="IPR036390">
    <property type="entry name" value="WH_DNA-bd_sf"/>
</dbReference>
<dbReference type="PANTHER" id="PTHR30346">
    <property type="entry name" value="TRANSCRIPTIONAL DUAL REGULATOR HCAR-RELATED"/>
    <property type="match status" value="1"/>
</dbReference>
<dbReference type="RefSeq" id="WP_184302202.1">
    <property type="nucleotide sequence ID" value="NZ_JACHLP010000007.1"/>
</dbReference>
<keyword evidence="3 6" id="KW-0238">DNA-binding</keyword>
<dbReference type="GO" id="GO:0003677">
    <property type="term" value="F:DNA binding"/>
    <property type="evidence" value="ECO:0007669"/>
    <property type="project" value="UniProtKB-KW"/>
</dbReference>
<keyword evidence="7" id="KW-1185">Reference proteome</keyword>
<evidence type="ECO:0000256" key="3">
    <source>
        <dbReference type="ARBA" id="ARBA00023125"/>
    </source>
</evidence>
<evidence type="ECO:0000259" key="5">
    <source>
        <dbReference type="PROSITE" id="PS50931"/>
    </source>
</evidence>
<dbReference type="Pfam" id="PF03466">
    <property type="entry name" value="LysR_substrate"/>
    <property type="match status" value="1"/>
</dbReference>
<evidence type="ECO:0000256" key="4">
    <source>
        <dbReference type="ARBA" id="ARBA00023163"/>
    </source>
</evidence>
<evidence type="ECO:0000256" key="2">
    <source>
        <dbReference type="ARBA" id="ARBA00023015"/>
    </source>
</evidence>
<accession>A0A840LFZ4</accession>
<dbReference type="Gene3D" id="3.40.190.290">
    <property type="match status" value="1"/>
</dbReference>
<protein>
    <submittedName>
        <fullName evidence="6">DNA-binding transcriptional LysR family regulator</fullName>
    </submittedName>
</protein>